<evidence type="ECO:0000259" key="4">
    <source>
        <dbReference type="Pfam" id="PF00128"/>
    </source>
</evidence>
<dbReference type="PANTHER" id="PTHR10357">
    <property type="entry name" value="ALPHA-AMYLASE FAMILY MEMBER"/>
    <property type="match status" value="1"/>
</dbReference>
<sequence>MIWKHKTGAYILESSTGSTWEYGSASGKYHLRLFDKDQPDLNWEYPPVRVAVDNIIRSWLDKGVDGFRYVLSLSIPVHWMLANFFWDGRHQLYKMDGLSDAEVTISSAKYQHGAGHHACGPRMHEHLKDVGKILTLYSSAFSVSEMLVVKNPKEVIKSVGGTTFRDELGMANMPESWDISEYCDLKTLNHWKELRETVAPNETILETTRKEYHLKSRGHARPKSRTQRQVSQLVTPGSE</sequence>
<protein>
    <recommendedName>
        <fullName evidence="4">Glycosyl hydrolase family 13 catalytic domain-containing protein</fullName>
    </recommendedName>
</protein>
<dbReference type="GO" id="GO:0005987">
    <property type="term" value="P:sucrose catabolic process"/>
    <property type="evidence" value="ECO:0007669"/>
    <property type="project" value="TreeGrafter"/>
</dbReference>
<dbReference type="InterPro" id="IPR006047">
    <property type="entry name" value="GH13_cat_dom"/>
</dbReference>
<evidence type="ECO:0000313" key="6">
    <source>
        <dbReference type="Proteomes" id="UP000777438"/>
    </source>
</evidence>
<dbReference type="Proteomes" id="UP000777438">
    <property type="component" value="Unassembled WGS sequence"/>
</dbReference>
<feature type="region of interest" description="Disordered" evidence="3">
    <location>
        <begin position="212"/>
        <end position="239"/>
    </location>
</feature>
<dbReference type="GO" id="GO:0004574">
    <property type="term" value="F:oligo-1,6-glucosidase activity"/>
    <property type="evidence" value="ECO:0007669"/>
    <property type="project" value="TreeGrafter"/>
</dbReference>
<name>A0A9P8VQY7_9HYPO</name>
<feature type="domain" description="Glycosyl hydrolase family 13 catalytic" evidence="4">
    <location>
        <begin position="16"/>
        <end position="149"/>
    </location>
</feature>
<dbReference type="InterPro" id="IPR017853">
    <property type="entry name" value="GH"/>
</dbReference>
<evidence type="ECO:0000256" key="3">
    <source>
        <dbReference type="SAM" id="MobiDB-lite"/>
    </source>
</evidence>
<gene>
    <name evidence="5" type="ORF">B0T10DRAFT_594982</name>
</gene>
<dbReference type="PANTHER" id="PTHR10357:SF232">
    <property type="entry name" value="GLYCOSYL HYDROLASE FAMILY 13 CATALYTIC DOMAIN-CONTAINING PROTEIN"/>
    <property type="match status" value="1"/>
</dbReference>
<dbReference type="SUPFAM" id="SSF51445">
    <property type="entry name" value="(Trans)glycosidases"/>
    <property type="match status" value="1"/>
</dbReference>
<proteinExistence type="inferred from homology"/>
<feature type="compositionally biased region" description="Basic residues" evidence="3">
    <location>
        <begin position="215"/>
        <end position="226"/>
    </location>
</feature>
<comment type="caution">
    <text evidence="5">The sequence shown here is derived from an EMBL/GenBank/DDBJ whole genome shotgun (WGS) entry which is preliminary data.</text>
</comment>
<keyword evidence="2" id="KW-0462">Maltose metabolism</keyword>
<dbReference type="Gene3D" id="3.20.20.80">
    <property type="entry name" value="Glycosidases"/>
    <property type="match status" value="2"/>
</dbReference>
<dbReference type="GO" id="GO:0004556">
    <property type="term" value="F:alpha-amylase activity"/>
    <property type="evidence" value="ECO:0007669"/>
    <property type="project" value="TreeGrafter"/>
</dbReference>
<keyword evidence="6" id="KW-1185">Reference proteome</keyword>
<dbReference type="Gene3D" id="3.90.400.10">
    <property type="entry name" value="Oligo-1,6-glucosidase, Domain 2"/>
    <property type="match status" value="1"/>
</dbReference>
<comment type="similarity">
    <text evidence="1">Belongs to the glycosyl hydrolase 13 family.</text>
</comment>
<dbReference type="GO" id="GO:0000025">
    <property type="term" value="P:maltose catabolic process"/>
    <property type="evidence" value="ECO:0007669"/>
    <property type="project" value="TreeGrafter"/>
</dbReference>
<dbReference type="GO" id="GO:0033934">
    <property type="term" value="F:glucan 1,4-alpha-maltotriohydrolase activity"/>
    <property type="evidence" value="ECO:0007669"/>
    <property type="project" value="TreeGrafter"/>
</dbReference>
<feature type="compositionally biased region" description="Polar residues" evidence="3">
    <location>
        <begin position="227"/>
        <end position="239"/>
    </location>
</feature>
<evidence type="ECO:0000256" key="1">
    <source>
        <dbReference type="ARBA" id="ARBA00008061"/>
    </source>
</evidence>
<organism evidence="5 6">
    <name type="scientific">Thelonectria olida</name>
    <dbReference type="NCBI Taxonomy" id="1576542"/>
    <lineage>
        <taxon>Eukaryota</taxon>
        <taxon>Fungi</taxon>
        <taxon>Dikarya</taxon>
        <taxon>Ascomycota</taxon>
        <taxon>Pezizomycotina</taxon>
        <taxon>Sordariomycetes</taxon>
        <taxon>Hypocreomycetidae</taxon>
        <taxon>Hypocreales</taxon>
        <taxon>Nectriaceae</taxon>
        <taxon>Thelonectria</taxon>
    </lineage>
</organism>
<accession>A0A9P8VQY7</accession>
<dbReference type="GO" id="GO:0004575">
    <property type="term" value="F:sucrose alpha-glucosidase activity"/>
    <property type="evidence" value="ECO:0007669"/>
    <property type="project" value="TreeGrafter"/>
</dbReference>
<evidence type="ECO:0000313" key="5">
    <source>
        <dbReference type="EMBL" id="KAH6869148.1"/>
    </source>
</evidence>
<dbReference type="EMBL" id="JAGPYM010000079">
    <property type="protein sequence ID" value="KAH6869148.1"/>
    <property type="molecule type" value="Genomic_DNA"/>
</dbReference>
<dbReference type="Pfam" id="PF00128">
    <property type="entry name" value="Alpha-amylase"/>
    <property type="match status" value="1"/>
</dbReference>
<reference evidence="5 6" key="1">
    <citation type="journal article" date="2021" name="Nat. Commun.">
        <title>Genetic determinants of endophytism in the Arabidopsis root mycobiome.</title>
        <authorList>
            <person name="Mesny F."/>
            <person name="Miyauchi S."/>
            <person name="Thiergart T."/>
            <person name="Pickel B."/>
            <person name="Atanasova L."/>
            <person name="Karlsson M."/>
            <person name="Huettel B."/>
            <person name="Barry K.W."/>
            <person name="Haridas S."/>
            <person name="Chen C."/>
            <person name="Bauer D."/>
            <person name="Andreopoulos W."/>
            <person name="Pangilinan J."/>
            <person name="LaButti K."/>
            <person name="Riley R."/>
            <person name="Lipzen A."/>
            <person name="Clum A."/>
            <person name="Drula E."/>
            <person name="Henrissat B."/>
            <person name="Kohler A."/>
            <person name="Grigoriev I.V."/>
            <person name="Martin F.M."/>
            <person name="Hacquard S."/>
        </authorList>
    </citation>
    <scope>NUCLEOTIDE SEQUENCE [LARGE SCALE GENOMIC DNA]</scope>
    <source>
        <strain evidence="5 6">MPI-CAGE-CH-0241</strain>
    </source>
</reference>
<dbReference type="OrthoDB" id="1740265at2759"/>
<dbReference type="InterPro" id="IPR045857">
    <property type="entry name" value="O16G_dom_2"/>
</dbReference>
<dbReference type="AlphaFoldDB" id="A0A9P8VQY7"/>
<evidence type="ECO:0000256" key="2">
    <source>
        <dbReference type="ARBA" id="ARBA00026248"/>
    </source>
</evidence>